<accession>A0A1B9H2F6</accession>
<dbReference type="Proteomes" id="UP000092666">
    <property type="component" value="Unassembled WGS sequence"/>
</dbReference>
<reference evidence="2 3" key="1">
    <citation type="submission" date="2013-07" db="EMBL/GenBank/DDBJ databases">
        <title>The Genome Sequence of Cryptococcus heveanensis BCC8398.</title>
        <authorList>
            <consortium name="The Broad Institute Genome Sequencing Platform"/>
            <person name="Cuomo C."/>
            <person name="Litvintseva A."/>
            <person name="Chen Y."/>
            <person name="Heitman J."/>
            <person name="Sun S."/>
            <person name="Springer D."/>
            <person name="Dromer F."/>
            <person name="Young S.K."/>
            <person name="Zeng Q."/>
            <person name="Gargeya S."/>
            <person name="Fitzgerald M."/>
            <person name="Abouelleil A."/>
            <person name="Alvarado L."/>
            <person name="Berlin A.M."/>
            <person name="Chapman S.B."/>
            <person name="Dewar J."/>
            <person name="Goldberg J."/>
            <person name="Griggs A."/>
            <person name="Gujja S."/>
            <person name="Hansen M."/>
            <person name="Howarth C."/>
            <person name="Imamovic A."/>
            <person name="Larimer J."/>
            <person name="McCowan C."/>
            <person name="Murphy C."/>
            <person name="Pearson M."/>
            <person name="Priest M."/>
            <person name="Roberts A."/>
            <person name="Saif S."/>
            <person name="Shea T."/>
            <person name="Sykes S."/>
            <person name="Wortman J."/>
            <person name="Nusbaum C."/>
            <person name="Birren B."/>
        </authorList>
    </citation>
    <scope>NUCLEOTIDE SEQUENCE [LARGE SCALE GENOMIC DNA]</scope>
    <source>
        <strain evidence="2 3">BCC8398</strain>
    </source>
</reference>
<protein>
    <submittedName>
        <fullName evidence="2">Uncharacterized protein</fullName>
    </submittedName>
</protein>
<sequence length="123" mass="12168">MTAGRYSTFPYADDGSLINDPSNKNASSSKGAPSGNKSRASGPVTKSQIREHTLVSSTNPQSGVTTGASRPPSTAGPATGTGTGAGAVSQTAGSIHMRMGSDAKAPDTGRSSAVVGIQMVSTL</sequence>
<feature type="compositionally biased region" description="Polar residues" evidence="1">
    <location>
        <begin position="54"/>
        <end position="68"/>
    </location>
</feature>
<keyword evidence="3" id="KW-1185">Reference proteome</keyword>
<evidence type="ECO:0000313" key="2">
    <source>
        <dbReference type="EMBL" id="OCF37464.1"/>
    </source>
</evidence>
<gene>
    <name evidence="2" type="ORF">I316_00588</name>
</gene>
<dbReference type="AlphaFoldDB" id="A0A1B9H2F6"/>
<proteinExistence type="predicted"/>
<evidence type="ECO:0000256" key="1">
    <source>
        <dbReference type="SAM" id="MobiDB-lite"/>
    </source>
</evidence>
<name>A0A1B9H2F6_9TREE</name>
<organism evidence="2 3">
    <name type="scientific">Kwoniella heveanensis BCC8398</name>
    <dbReference type="NCBI Taxonomy" id="1296120"/>
    <lineage>
        <taxon>Eukaryota</taxon>
        <taxon>Fungi</taxon>
        <taxon>Dikarya</taxon>
        <taxon>Basidiomycota</taxon>
        <taxon>Agaricomycotina</taxon>
        <taxon>Tremellomycetes</taxon>
        <taxon>Tremellales</taxon>
        <taxon>Cryptococcaceae</taxon>
        <taxon>Kwoniella</taxon>
    </lineage>
</organism>
<feature type="compositionally biased region" description="Polar residues" evidence="1">
    <location>
        <begin position="19"/>
        <end position="47"/>
    </location>
</feature>
<evidence type="ECO:0000313" key="3">
    <source>
        <dbReference type="Proteomes" id="UP000092666"/>
    </source>
</evidence>
<dbReference type="EMBL" id="KV700122">
    <property type="protein sequence ID" value="OCF37464.1"/>
    <property type="molecule type" value="Genomic_DNA"/>
</dbReference>
<reference evidence="3" key="2">
    <citation type="submission" date="2013-12" db="EMBL/GenBank/DDBJ databases">
        <title>Evolution of pathogenesis and genome organization in the Tremellales.</title>
        <authorList>
            <person name="Cuomo C."/>
            <person name="Litvintseva A."/>
            <person name="Heitman J."/>
            <person name="Chen Y."/>
            <person name="Sun S."/>
            <person name="Springer D."/>
            <person name="Dromer F."/>
            <person name="Young S."/>
            <person name="Zeng Q."/>
            <person name="Chapman S."/>
            <person name="Gujja S."/>
            <person name="Saif S."/>
            <person name="Birren B."/>
        </authorList>
    </citation>
    <scope>NUCLEOTIDE SEQUENCE [LARGE SCALE GENOMIC DNA]</scope>
    <source>
        <strain evidence="3">BCC8398</strain>
    </source>
</reference>
<feature type="region of interest" description="Disordered" evidence="1">
    <location>
        <begin position="1"/>
        <end position="123"/>
    </location>
</feature>